<reference evidence="7 8" key="1">
    <citation type="submission" date="2024-06" db="EMBL/GenBank/DDBJ databases">
        <title>Genomic Encyclopedia of Type Strains, Phase IV (KMG-IV): sequencing the most valuable type-strain genomes for metagenomic binning, comparative biology and taxonomic classification.</title>
        <authorList>
            <person name="Goeker M."/>
        </authorList>
    </citation>
    <scope>NUCLEOTIDE SEQUENCE [LARGE SCALE GENOMIC DNA]</scope>
    <source>
        <strain evidence="7 8">DSM 17809</strain>
    </source>
</reference>
<dbReference type="EMBL" id="JBEPLU010000002">
    <property type="protein sequence ID" value="MET3527288.1"/>
    <property type="molecule type" value="Genomic_DNA"/>
</dbReference>
<keyword evidence="2" id="KW-0547">Nucleotide-binding</keyword>
<dbReference type="InterPro" id="IPR050093">
    <property type="entry name" value="ABC_SmlMolc_Importer"/>
</dbReference>
<evidence type="ECO:0000313" key="7">
    <source>
        <dbReference type="EMBL" id="MET3527288.1"/>
    </source>
</evidence>
<dbReference type="InterPro" id="IPR017871">
    <property type="entry name" value="ABC_transporter-like_CS"/>
</dbReference>
<keyword evidence="1" id="KW-0813">Transport</keyword>
<evidence type="ECO:0000256" key="4">
    <source>
        <dbReference type="ARBA" id="ARBA00022967"/>
    </source>
</evidence>
<dbReference type="RefSeq" id="WP_331929612.1">
    <property type="nucleotide sequence ID" value="NZ_JBEPLU010000002.1"/>
</dbReference>
<dbReference type="Pfam" id="PF17850">
    <property type="entry name" value="CysA_C_terminal"/>
    <property type="match status" value="1"/>
</dbReference>
<evidence type="ECO:0000313" key="8">
    <source>
        <dbReference type="Proteomes" id="UP001549110"/>
    </source>
</evidence>
<keyword evidence="5" id="KW-0764">Sulfate transport</keyword>
<organism evidence="7 8">
    <name type="scientific">Phenylobacterium koreense</name>
    <dbReference type="NCBI Taxonomy" id="266125"/>
    <lineage>
        <taxon>Bacteria</taxon>
        <taxon>Pseudomonadati</taxon>
        <taxon>Pseudomonadota</taxon>
        <taxon>Alphaproteobacteria</taxon>
        <taxon>Caulobacterales</taxon>
        <taxon>Caulobacteraceae</taxon>
        <taxon>Phenylobacterium</taxon>
    </lineage>
</organism>
<dbReference type="PROSITE" id="PS00211">
    <property type="entry name" value="ABC_TRANSPORTER_1"/>
    <property type="match status" value="1"/>
</dbReference>
<dbReference type="InterPro" id="IPR027417">
    <property type="entry name" value="P-loop_NTPase"/>
</dbReference>
<keyword evidence="8" id="KW-1185">Reference proteome</keyword>
<dbReference type="Proteomes" id="UP001549110">
    <property type="component" value="Unassembled WGS sequence"/>
</dbReference>
<dbReference type="InterPro" id="IPR003593">
    <property type="entry name" value="AAA+_ATPase"/>
</dbReference>
<accession>A0ABV2EJQ6</accession>
<evidence type="ECO:0000256" key="5">
    <source>
        <dbReference type="ARBA" id="ARBA00023032"/>
    </source>
</evidence>
<dbReference type="PANTHER" id="PTHR42781:SF4">
    <property type="entry name" value="SPERMIDINE_PUTRESCINE IMPORT ATP-BINDING PROTEIN POTA"/>
    <property type="match status" value="1"/>
</dbReference>
<keyword evidence="4" id="KW-1278">Translocase</keyword>
<dbReference type="Gene3D" id="3.40.50.300">
    <property type="entry name" value="P-loop containing nucleotide triphosphate hydrolases"/>
    <property type="match status" value="1"/>
</dbReference>
<evidence type="ECO:0000259" key="6">
    <source>
        <dbReference type="PROSITE" id="PS50893"/>
    </source>
</evidence>
<sequence>MTISIRSVEKTFGRYPALNGVSLEIADGELLALLGPSGSGKTTLLRVIAGLEFPEKGQVLYGDQDMTFTSAAARRVGFVFQQYALFRHMTVAKNIAFGLDVRKGAAKPSKQQIAGRIDELLRLVELDGLGKRYPTQLSGGQRQRVALARALAVSPSVLLLDEPFGALDATVRKSLRKELRRIHDATGVTTIFVTHDQEEALELADRVAILNQGAIEQVGPPSEVHDNPAGPFVAGFVGESNRLEGKVQAGRFRSGVVELDAAGVRDGKAVAFIRPHEFKLAPQAGLAVVAKHISAQGAILRIDAATADGQRVEAAFARQGAGDIRPGAQLGLDVVRAYVFPA</sequence>
<dbReference type="GO" id="GO:0005524">
    <property type="term" value="F:ATP binding"/>
    <property type="evidence" value="ECO:0007669"/>
    <property type="project" value="UniProtKB-KW"/>
</dbReference>
<comment type="caution">
    <text evidence="7">The sequence shown here is derived from an EMBL/GenBank/DDBJ whole genome shotgun (WGS) entry which is preliminary data.</text>
</comment>
<dbReference type="PANTHER" id="PTHR42781">
    <property type="entry name" value="SPERMIDINE/PUTRESCINE IMPORT ATP-BINDING PROTEIN POTA"/>
    <property type="match status" value="1"/>
</dbReference>
<dbReference type="Gene3D" id="2.40.50.100">
    <property type="match status" value="1"/>
</dbReference>
<dbReference type="InterPro" id="IPR005666">
    <property type="entry name" value="Sulph_transpt1"/>
</dbReference>
<evidence type="ECO:0000256" key="3">
    <source>
        <dbReference type="ARBA" id="ARBA00022840"/>
    </source>
</evidence>
<name>A0ABV2EJQ6_9CAUL</name>
<gene>
    <name evidence="7" type="ORF">ABID41_002406</name>
</gene>
<protein>
    <submittedName>
        <fullName evidence="7">Sulfate transport system ATP-binding protein</fullName>
    </submittedName>
</protein>
<dbReference type="InterPro" id="IPR003439">
    <property type="entry name" value="ABC_transporter-like_ATP-bd"/>
</dbReference>
<evidence type="ECO:0000256" key="1">
    <source>
        <dbReference type="ARBA" id="ARBA00022448"/>
    </source>
</evidence>
<dbReference type="Pfam" id="PF00005">
    <property type="entry name" value="ABC_tran"/>
    <property type="match status" value="1"/>
</dbReference>
<dbReference type="NCBIfam" id="TIGR00968">
    <property type="entry name" value="3a0106s01"/>
    <property type="match status" value="1"/>
</dbReference>
<dbReference type="PROSITE" id="PS50893">
    <property type="entry name" value="ABC_TRANSPORTER_2"/>
    <property type="match status" value="1"/>
</dbReference>
<dbReference type="SMART" id="SM00382">
    <property type="entry name" value="AAA"/>
    <property type="match status" value="1"/>
</dbReference>
<dbReference type="SUPFAM" id="SSF52540">
    <property type="entry name" value="P-loop containing nucleoside triphosphate hydrolases"/>
    <property type="match status" value="1"/>
</dbReference>
<evidence type="ECO:0000256" key="2">
    <source>
        <dbReference type="ARBA" id="ARBA00022741"/>
    </source>
</evidence>
<keyword evidence="3 7" id="KW-0067">ATP-binding</keyword>
<dbReference type="InterPro" id="IPR008995">
    <property type="entry name" value="Mo/tungstate-bd_C_term_dom"/>
</dbReference>
<feature type="domain" description="ABC transporter" evidence="6">
    <location>
        <begin position="3"/>
        <end position="237"/>
    </location>
</feature>
<dbReference type="SUPFAM" id="SSF50331">
    <property type="entry name" value="MOP-like"/>
    <property type="match status" value="1"/>
</dbReference>
<proteinExistence type="predicted"/>
<dbReference type="InterPro" id="IPR041193">
    <property type="entry name" value="CysA_C"/>
</dbReference>